<feature type="compositionally biased region" description="Basic residues" evidence="1">
    <location>
        <begin position="353"/>
        <end position="367"/>
    </location>
</feature>
<accession>A0A4Y9ZKB4</accession>
<keyword evidence="3" id="KW-1185">Reference proteome</keyword>
<evidence type="ECO:0000256" key="1">
    <source>
        <dbReference type="SAM" id="MobiDB-lite"/>
    </source>
</evidence>
<evidence type="ECO:0000313" key="3">
    <source>
        <dbReference type="Proteomes" id="UP000298061"/>
    </source>
</evidence>
<dbReference type="OrthoDB" id="3244491at2759"/>
<evidence type="ECO:0000313" key="2">
    <source>
        <dbReference type="EMBL" id="TFY75246.1"/>
    </source>
</evidence>
<feature type="compositionally biased region" description="Polar residues" evidence="1">
    <location>
        <begin position="40"/>
        <end position="63"/>
    </location>
</feature>
<organism evidence="2 3">
    <name type="scientific">Hericium alpestre</name>
    <dbReference type="NCBI Taxonomy" id="135208"/>
    <lineage>
        <taxon>Eukaryota</taxon>
        <taxon>Fungi</taxon>
        <taxon>Dikarya</taxon>
        <taxon>Basidiomycota</taxon>
        <taxon>Agaricomycotina</taxon>
        <taxon>Agaricomycetes</taxon>
        <taxon>Russulales</taxon>
        <taxon>Hericiaceae</taxon>
        <taxon>Hericium</taxon>
    </lineage>
</organism>
<reference evidence="2 3" key="1">
    <citation type="submission" date="2019-02" db="EMBL/GenBank/DDBJ databases">
        <title>Genome sequencing of the rare red list fungi Hericium alpestre (H. flagellum).</title>
        <authorList>
            <person name="Buettner E."/>
            <person name="Kellner H."/>
        </authorList>
    </citation>
    <scope>NUCLEOTIDE SEQUENCE [LARGE SCALE GENOMIC DNA]</scope>
    <source>
        <strain evidence="2 3">DSM 108284</strain>
    </source>
</reference>
<dbReference type="EMBL" id="SFCI01001660">
    <property type="protein sequence ID" value="TFY75246.1"/>
    <property type="molecule type" value="Genomic_DNA"/>
</dbReference>
<sequence length="367" mass="41555">MSKGPSKFYIYEEEDSIMEEARPLDLSTTHSVKTLKRSYQDFTSDTSPMQTPQKTAPSQSTSGSINAPSPLPPPHIPQSPSIISFSGDPDPDAPDGRPPSPADTEIDPLAFWVPPKNNDERAQLLADEGIKVRDYAYDFTPKENFREPFTPRKHLVINDWYMRNPEKKRNYNGGKELWRLLKMGWIKMKDVADHWQREDYKRVVEYIFREDGGEPGEWVNMPDDVPPAMPQRVQDRFSRRYINLKIEEGDAPEAPFWGLSPLMDAIRERRAHSPPPSPPAPGAAVDPIAGSQPVPQAQPTPAPGPRVEPIPAPTPAPNPAPEPPQEGSEPRVKRQRTESPTRTSRISLQLWSRFKKRHALKRQNSRT</sequence>
<dbReference type="AlphaFoldDB" id="A0A4Y9ZKB4"/>
<feature type="compositionally biased region" description="Basic and acidic residues" evidence="1">
    <location>
        <begin position="328"/>
        <end position="339"/>
    </location>
</feature>
<comment type="caution">
    <text evidence="2">The sequence shown here is derived from an EMBL/GenBank/DDBJ whole genome shotgun (WGS) entry which is preliminary data.</text>
</comment>
<dbReference type="Proteomes" id="UP000298061">
    <property type="component" value="Unassembled WGS sequence"/>
</dbReference>
<gene>
    <name evidence="2" type="ORF">EWM64_g8766</name>
</gene>
<feature type="compositionally biased region" description="Pro residues" evidence="1">
    <location>
        <begin position="296"/>
        <end position="324"/>
    </location>
</feature>
<name>A0A4Y9ZKB4_9AGAM</name>
<feature type="region of interest" description="Disordered" evidence="1">
    <location>
        <begin position="39"/>
        <end position="110"/>
    </location>
</feature>
<feature type="region of interest" description="Disordered" evidence="1">
    <location>
        <begin position="269"/>
        <end position="367"/>
    </location>
</feature>
<proteinExistence type="predicted"/>
<feature type="compositionally biased region" description="Polar residues" evidence="1">
    <location>
        <begin position="340"/>
        <end position="350"/>
    </location>
</feature>
<feature type="compositionally biased region" description="Low complexity" evidence="1">
    <location>
        <begin position="78"/>
        <end position="88"/>
    </location>
</feature>
<protein>
    <submittedName>
        <fullName evidence="2">Uncharacterized protein</fullName>
    </submittedName>
</protein>